<dbReference type="Gene3D" id="1.10.260.40">
    <property type="entry name" value="lambda repressor-like DNA-binding domains"/>
    <property type="match status" value="1"/>
</dbReference>
<evidence type="ECO:0000313" key="2">
    <source>
        <dbReference type="EMBL" id="MDK6503150.1"/>
    </source>
</evidence>
<dbReference type="RefSeq" id="WP_180947801.1">
    <property type="nucleotide sequence ID" value="NZ_JASOGN010000033.1"/>
</dbReference>
<dbReference type="GO" id="GO:0003677">
    <property type="term" value="F:DNA binding"/>
    <property type="evidence" value="ECO:0007669"/>
    <property type="project" value="InterPro"/>
</dbReference>
<evidence type="ECO:0000259" key="1">
    <source>
        <dbReference type="PROSITE" id="PS50943"/>
    </source>
</evidence>
<dbReference type="Proteomes" id="UP001230300">
    <property type="component" value="Unassembled WGS sequence"/>
</dbReference>
<dbReference type="EMBL" id="JASOGN010000033">
    <property type="protein sequence ID" value="MDK6503150.1"/>
    <property type="molecule type" value="Genomic_DNA"/>
</dbReference>
<dbReference type="Pfam" id="PF01381">
    <property type="entry name" value="HTH_3"/>
    <property type="match status" value="1"/>
</dbReference>
<name>A0AAW6XIX2_9LACO</name>
<dbReference type="SUPFAM" id="SSF47413">
    <property type="entry name" value="lambda repressor-like DNA-binding domains"/>
    <property type="match status" value="1"/>
</dbReference>
<proteinExistence type="predicted"/>
<gene>
    <name evidence="2" type="ORF">QP235_08145</name>
</gene>
<dbReference type="CDD" id="cd00093">
    <property type="entry name" value="HTH_XRE"/>
    <property type="match status" value="1"/>
</dbReference>
<feature type="domain" description="HTH cro/C1-type" evidence="1">
    <location>
        <begin position="4"/>
        <end position="63"/>
    </location>
</feature>
<dbReference type="AlphaFoldDB" id="A0AAW6XIX2"/>
<dbReference type="InterPro" id="IPR001387">
    <property type="entry name" value="Cro/C1-type_HTH"/>
</dbReference>
<dbReference type="InterPro" id="IPR010982">
    <property type="entry name" value="Lambda_DNA-bd_dom_sf"/>
</dbReference>
<comment type="caution">
    <text evidence="2">The sequence shown here is derived from an EMBL/GenBank/DDBJ whole genome shotgun (WGS) entry which is preliminary data.</text>
</comment>
<sequence length="281" mass="33116">MNKLRKLRQNKNLTLNQLSNQLSKNGFNITSDALAKYERGNREPKLETWQKLANFFGVSVGYLQGIEPNYLDISNNTKWTILDVLNSNYFDGLDVDNPRSNEQFSILSNKVNKLIEFMKLKKYPIDFYPSKMINDLEFELIETVENYWKNNFSFLFQDSRLIELANKHLEVEQKYYETQIAEKKFDEYCKKINFLEKQMSTSIIDDINKYLQENYASNVGKKAFKLIEKKLNAEYSDFVTNILTAKTSNDIEKVFFTYEDNLDSLSSDIKKKKIFDNIKDS</sequence>
<dbReference type="SMART" id="SM00530">
    <property type="entry name" value="HTH_XRE"/>
    <property type="match status" value="1"/>
</dbReference>
<reference evidence="2" key="1">
    <citation type="submission" date="2023-05" db="EMBL/GenBank/DDBJ databases">
        <title>Cataloging the Phylogenetic Diversity of Human Bladder Bacteria.</title>
        <authorList>
            <person name="Du J."/>
        </authorList>
    </citation>
    <scope>NUCLEOTIDE SEQUENCE</scope>
    <source>
        <strain evidence="2">UMB9226</strain>
    </source>
</reference>
<protein>
    <submittedName>
        <fullName evidence="2">Helix-turn-helix transcriptional regulator</fullName>
    </submittedName>
</protein>
<organism evidence="2 3">
    <name type="scientific">Lactobacillus crispatus</name>
    <dbReference type="NCBI Taxonomy" id="47770"/>
    <lineage>
        <taxon>Bacteria</taxon>
        <taxon>Bacillati</taxon>
        <taxon>Bacillota</taxon>
        <taxon>Bacilli</taxon>
        <taxon>Lactobacillales</taxon>
        <taxon>Lactobacillaceae</taxon>
        <taxon>Lactobacillus</taxon>
    </lineage>
</organism>
<evidence type="ECO:0000313" key="3">
    <source>
        <dbReference type="Proteomes" id="UP001230300"/>
    </source>
</evidence>
<dbReference type="PROSITE" id="PS50943">
    <property type="entry name" value="HTH_CROC1"/>
    <property type="match status" value="1"/>
</dbReference>
<accession>A0AAW6XIX2</accession>